<feature type="chain" id="PRO_5022241892" description="Xylosidase/arabinosidase" evidence="1">
    <location>
        <begin position="19"/>
        <end position="410"/>
    </location>
</feature>
<evidence type="ECO:0008006" key="4">
    <source>
        <dbReference type="Google" id="ProtNLM"/>
    </source>
</evidence>
<evidence type="ECO:0000313" key="3">
    <source>
        <dbReference type="Proteomes" id="UP000321577"/>
    </source>
</evidence>
<dbReference type="OrthoDB" id="6387072at2"/>
<evidence type="ECO:0000313" key="2">
    <source>
        <dbReference type="EMBL" id="GEP43667.1"/>
    </source>
</evidence>
<dbReference type="CDD" id="cd11576">
    <property type="entry name" value="GH99_GH71_like_2"/>
    <property type="match status" value="1"/>
</dbReference>
<name>A0A512MA98_9BACT</name>
<dbReference type="RefSeq" id="WP_146851241.1">
    <property type="nucleotide sequence ID" value="NZ_BKAG01000020.1"/>
</dbReference>
<proteinExistence type="predicted"/>
<reference evidence="2 3" key="1">
    <citation type="submission" date="2019-07" db="EMBL/GenBank/DDBJ databases">
        <title>Whole genome shotgun sequence of Brevifollis gellanilyticus NBRC 108608.</title>
        <authorList>
            <person name="Hosoyama A."/>
            <person name="Uohara A."/>
            <person name="Ohji S."/>
            <person name="Ichikawa N."/>
        </authorList>
    </citation>
    <scope>NUCLEOTIDE SEQUENCE [LARGE SCALE GENOMIC DNA]</scope>
    <source>
        <strain evidence="2 3">NBRC 108608</strain>
    </source>
</reference>
<comment type="caution">
    <text evidence="2">The sequence shown here is derived from an EMBL/GenBank/DDBJ whole genome shotgun (WGS) entry which is preliminary data.</text>
</comment>
<protein>
    <recommendedName>
        <fullName evidence="4">Xylosidase/arabinosidase</fullName>
    </recommendedName>
</protein>
<evidence type="ECO:0000256" key="1">
    <source>
        <dbReference type="SAM" id="SignalP"/>
    </source>
</evidence>
<dbReference type="EMBL" id="BKAG01000020">
    <property type="protein sequence ID" value="GEP43667.1"/>
    <property type="molecule type" value="Genomic_DNA"/>
</dbReference>
<keyword evidence="1" id="KW-0732">Signal</keyword>
<organism evidence="2 3">
    <name type="scientific">Brevifollis gellanilyticus</name>
    <dbReference type="NCBI Taxonomy" id="748831"/>
    <lineage>
        <taxon>Bacteria</taxon>
        <taxon>Pseudomonadati</taxon>
        <taxon>Verrucomicrobiota</taxon>
        <taxon>Verrucomicrobiia</taxon>
        <taxon>Verrucomicrobiales</taxon>
        <taxon>Verrucomicrobiaceae</taxon>
    </lineage>
</organism>
<feature type="signal peptide" evidence="1">
    <location>
        <begin position="1"/>
        <end position="18"/>
    </location>
</feature>
<dbReference type="AlphaFoldDB" id="A0A512MA98"/>
<sequence length="410" mass="46555">MRPLFALVLLLASSALHAADSATLFGRVMCGYQGWFATPTDGSNLGWVHYGFGKPGHCHIDLWPDVSELDADERFDTPLKFEDGTPAQVYSSSHPKTVRRHFEWMRDNGIDGIFLQRFGTVLKDKRYRQHHDTVMQHVRDAAKAAGRTWCVMYDLTGLRAGELESVIMQDWKRLRTELKILEDPSYQRHAGKPVVAVWGIGFNDGRDYTLEESQALLRFLHDNPDFGKLTVMAGVPWHWRTLDGDAVRDPQFHEVLKSADIISPWAVGRYGFPEDAKHRITSVNEADLQWCREHGQDYLPVIFPGFSWRNLSKMRGVDAKLNAFPRLGGEFLWSQARERIAGGNTMLYIAMFDELDEGTAIFKTASKVPVGAEGFVTEPDLKSDHYLWLTGQIGRALRREIPLSLKAPVR</sequence>
<keyword evidence="3" id="KW-1185">Reference proteome</keyword>
<accession>A0A512MA98</accession>
<dbReference type="Proteomes" id="UP000321577">
    <property type="component" value="Unassembled WGS sequence"/>
</dbReference>
<gene>
    <name evidence="2" type="ORF">BGE01nite_29580</name>
</gene>
<dbReference type="Gene3D" id="3.20.20.80">
    <property type="entry name" value="Glycosidases"/>
    <property type="match status" value="1"/>
</dbReference>